<dbReference type="Pfam" id="PF02481">
    <property type="entry name" value="DNA_processg_A"/>
    <property type="match status" value="1"/>
</dbReference>
<dbReference type="InterPro" id="IPR036388">
    <property type="entry name" value="WH-like_DNA-bd_sf"/>
</dbReference>
<dbReference type="AlphaFoldDB" id="A0A0K6IST9"/>
<name>A0A0K6IST9_9PROT</name>
<dbReference type="PANTHER" id="PTHR43022:SF1">
    <property type="entry name" value="PROTEIN SMF"/>
    <property type="match status" value="1"/>
</dbReference>
<dbReference type="InterPro" id="IPR057666">
    <property type="entry name" value="DrpA_SLOG"/>
</dbReference>
<evidence type="ECO:0000256" key="1">
    <source>
        <dbReference type="ARBA" id="ARBA00006525"/>
    </source>
</evidence>
<dbReference type="Gene3D" id="3.40.50.450">
    <property type="match status" value="1"/>
</dbReference>
<accession>A0A0K6IST9</accession>
<feature type="domain" description="Smf/DprA SLOG" evidence="2">
    <location>
        <begin position="84"/>
        <end position="293"/>
    </location>
</feature>
<dbReference type="Gene3D" id="1.10.10.10">
    <property type="entry name" value="Winged helix-like DNA-binding domain superfamily/Winged helix DNA-binding domain"/>
    <property type="match status" value="1"/>
</dbReference>
<reference evidence="5" key="1">
    <citation type="submission" date="2015-08" db="EMBL/GenBank/DDBJ databases">
        <authorList>
            <person name="Babu N.S."/>
            <person name="Beckwith C.J."/>
            <person name="Beseler K.G."/>
            <person name="Brison A."/>
            <person name="Carone J.V."/>
            <person name="Caskin T.P."/>
            <person name="Diamond M."/>
            <person name="Durham M.E."/>
            <person name="Foxe J.M."/>
            <person name="Go M."/>
            <person name="Henderson B.A."/>
            <person name="Jones I.B."/>
            <person name="McGettigan J.A."/>
            <person name="Micheletti S.J."/>
            <person name="Nasrallah M.E."/>
            <person name="Ortiz D."/>
            <person name="Piller C.R."/>
            <person name="Privatt S.R."/>
            <person name="Schneider S.L."/>
            <person name="Sharp S."/>
            <person name="Smith T.C."/>
            <person name="Stanton J.D."/>
            <person name="Ullery H.E."/>
            <person name="Wilson R.J."/>
            <person name="Serrano M.G."/>
            <person name="Buck G."/>
            <person name="Lee V."/>
            <person name="Wang Y."/>
            <person name="Carvalho R."/>
            <person name="Voegtly L."/>
            <person name="Shi R."/>
            <person name="Duckworth R."/>
            <person name="Johnson A."/>
            <person name="Loviza R."/>
            <person name="Walstead R."/>
            <person name="Shah Z."/>
            <person name="Kiflezghi M."/>
            <person name="Wade K."/>
            <person name="Ball S.L."/>
            <person name="Bradley K.W."/>
            <person name="Asai D.J."/>
            <person name="Bowman C.A."/>
            <person name="Russell D.A."/>
            <person name="Pope W.H."/>
            <person name="Jacobs-Sera D."/>
            <person name="Hendrix R.W."/>
            <person name="Hatfull G.F."/>
        </authorList>
    </citation>
    <scope>NUCLEOTIDE SEQUENCE [LARGE SCALE GENOMIC DNA]</scope>
    <source>
        <strain evidence="5">JCM 19170</strain>
    </source>
</reference>
<evidence type="ECO:0000313" key="5">
    <source>
        <dbReference type="Proteomes" id="UP000182108"/>
    </source>
</evidence>
<feature type="domain" description="DprA winged helix" evidence="3">
    <location>
        <begin position="304"/>
        <end position="362"/>
    </location>
</feature>
<dbReference type="SUPFAM" id="SSF102405">
    <property type="entry name" value="MCP/YpsA-like"/>
    <property type="match status" value="1"/>
</dbReference>
<keyword evidence="5" id="KW-1185">Reference proteome</keyword>
<evidence type="ECO:0000259" key="2">
    <source>
        <dbReference type="Pfam" id="PF02481"/>
    </source>
</evidence>
<comment type="similarity">
    <text evidence="1">Belongs to the DprA/Smf family.</text>
</comment>
<dbReference type="InterPro" id="IPR003488">
    <property type="entry name" value="DprA"/>
</dbReference>
<dbReference type="NCBIfam" id="TIGR00732">
    <property type="entry name" value="dprA"/>
    <property type="match status" value="1"/>
</dbReference>
<dbReference type="InterPro" id="IPR041614">
    <property type="entry name" value="DprA_WH"/>
</dbReference>
<dbReference type="RefSeq" id="WP_055423009.1">
    <property type="nucleotide sequence ID" value="NZ_CYHH01000003.1"/>
</dbReference>
<proteinExistence type="inferred from homology"/>
<evidence type="ECO:0000259" key="3">
    <source>
        <dbReference type="Pfam" id="PF17782"/>
    </source>
</evidence>
<dbReference type="Proteomes" id="UP000182108">
    <property type="component" value="Unassembled WGS sequence"/>
</dbReference>
<dbReference type="EMBL" id="CYHH01000003">
    <property type="protein sequence ID" value="CUB06170.1"/>
    <property type="molecule type" value="Genomic_DNA"/>
</dbReference>
<dbReference type="Pfam" id="PF17782">
    <property type="entry name" value="WHD_DprA"/>
    <property type="match status" value="1"/>
</dbReference>
<dbReference type="OrthoDB" id="9785707at2"/>
<dbReference type="PANTHER" id="PTHR43022">
    <property type="entry name" value="PROTEIN SMF"/>
    <property type="match status" value="1"/>
</dbReference>
<sequence>MPLARPEDREEARSWLDFTLRRLPPSVQRKLLARFGSPEAVLAQPLPTVRAEFGAEVAQALASPPPAEAVETALAWLGEARHHLLTLADAAYPRNLLALADAPLVLYVVGDPGTLGRPAVAIVGARHATPGGLENARAFARALAERGLVVVSGLALGVDAAAHEGALAAEGGRTVAVIGTGADRVYPAKHRALAHRIAEHGAIVSEFPLGTPAQPYHFPRRNRLIAALARGTLVVEAAPDSGSLITARLAAELGRDVFAIPGSIHNPLARGCHRLIREGAKLVERVDDLLEEWPDLASPGALVPPEPAPAPSDESDPLLAALGHDPVDFDTLMHRTGLTSEALSAMLLPLELDGAVVRLPGGRYQRTR</sequence>
<gene>
    <name evidence="4" type="ORF">Ga0061068_10325</name>
</gene>
<evidence type="ECO:0000313" key="4">
    <source>
        <dbReference type="EMBL" id="CUB06170.1"/>
    </source>
</evidence>
<protein>
    <submittedName>
        <fullName evidence="4">DNA protecting protein DprA</fullName>
    </submittedName>
</protein>
<organism evidence="4 5">
    <name type="scientific">Tepidiphilus thermophilus</name>
    <dbReference type="NCBI Taxonomy" id="876478"/>
    <lineage>
        <taxon>Bacteria</taxon>
        <taxon>Pseudomonadati</taxon>
        <taxon>Pseudomonadota</taxon>
        <taxon>Hydrogenophilia</taxon>
        <taxon>Hydrogenophilales</taxon>
        <taxon>Hydrogenophilaceae</taxon>
        <taxon>Tepidiphilus</taxon>
    </lineage>
</organism>
<dbReference type="GO" id="GO:0009294">
    <property type="term" value="P:DNA-mediated transformation"/>
    <property type="evidence" value="ECO:0007669"/>
    <property type="project" value="InterPro"/>
</dbReference>